<keyword evidence="2" id="KW-1185">Reference proteome</keyword>
<sequence>MSLKRGAEPSETRACTNTATSKIAALGRTMLSYNSDPSIKVPSSTRRDNEKFQSLPLTQALNYMAMASAAVVMYDQGRRNSFVVNASLFARGQFSLPHSWATHSSLSIFEVDLIWIAEEYFKLTWKSESSLDLHDRTLCCGSLLRLRILFVRPGIKSQSSQLTWQCDQQRNYSMSPACLTPELAFPKVESAYIASQWLNLVFTIAVQAILLVRVYALYSRSKKLLAFLLACFWCDTIVTLVISGRLFNSSVVGRYYTAGSVVAIGPDSFGSVVEYNEVDPSAVGLLGAAGVMVQLTLDVVLLAFALFAAVKHALEARRLHRTWSINPLVKALVADQIIYFIGALGVLFNGFAVLAGPHMVTSLRAQEVKTVEGASHGELSTIKFGTRDLPAESVEEREPEPEPVVERSARCQAEEEA</sequence>
<dbReference type="EMBL" id="MU266828">
    <property type="protein sequence ID" value="KAH7918216.1"/>
    <property type="molecule type" value="Genomic_DNA"/>
</dbReference>
<evidence type="ECO:0000313" key="1">
    <source>
        <dbReference type="EMBL" id="KAH7918216.1"/>
    </source>
</evidence>
<accession>A0ACB8AXE3</accession>
<comment type="caution">
    <text evidence="1">The sequence shown here is derived from an EMBL/GenBank/DDBJ whole genome shotgun (WGS) entry which is preliminary data.</text>
</comment>
<proteinExistence type="predicted"/>
<protein>
    <submittedName>
        <fullName evidence="1">Uncharacterized protein</fullName>
    </submittedName>
</protein>
<name>A0ACB8AXE3_9AGAM</name>
<evidence type="ECO:0000313" key="2">
    <source>
        <dbReference type="Proteomes" id="UP000790709"/>
    </source>
</evidence>
<gene>
    <name evidence="1" type="ORF">BV22DRAFT_1051882</name>
</gene>
<dbReference type="Proteomes" id="UP000790709">
    <property type="component" value="Unassembled WGS sequence"/>
</dbReference>
<reference evidence="1" key="1">
    <citation type="journal article" date="2021" name="New Phytol.">
        <title>Evolutionary innovations through gain and loss of genes in the ectomycorrhizal Boletales.</title>
        <authorList>
            <person name="Wu G."/>
            <person name="Miyauchi S."/>
            <person name="Morin E."/>
            <person name="Kuo A."/>
            <person name="Drula E."/>
            <person name="Varga T."/>
            <person name="Kohler A."/>
            <person name="Feng B."/>
            <person name="Cao Y."/>
            <person name="Lipzen A."/>
            <person name="Daum C."/>
            <person name="Hundley H."/>
            <person name="Pangilinan J."/>
            <person name="Johnson J."/>
            <person name="Barry K."/>
            <person name="LaButti K."/>
            <person name="Ng V."/>
            <person name="Ahrendt S."/>
            <person name="Min B."/>
            <person name="Choi I.G."/>
            <person name="Park H."/>
            <person name="Plett J.M."/>
            <person name="Magnuson J."/>
            <person name="Spatafora J.W."/>
            <person name="Nagy L.G."/>
            <person name="Henrissat B."/>
            <person name="Grigoriev I.V."/>
            <person name="Yang Z.L."/>
            <person name="Xu J."/>
            <person name="Martin F.M."/>
        </authorList>
    </citation>
    <scope>NUCLEOTIDE SEQUENCE</scope>
    <source>
        <strain evidence="1">KUC20120723A-06</strain>
    </source>
</reference>
<organism evidence="1 2">
    <name type="scientific">Leucogyrophana mollusca</name>
    <dbReference type="NCBI Taxonomy" id="85980"/>
    <lineage>
        <taxon>Eukaryota</taxon>
        <taxon>Fungi</taxon>
        <taxon>Dikarya</taxon>
        <taxon>Basidiomycota</taxon>
        <taxon>Agaricomycotina</taxon>
        <taxon>Agaricomycetes</taxon>
        <taxon>Agaricomycetidae</taxon>
        <taxon>Boletales</taxon>
        <taxon>Boletales incertae sedis</taxon>
        <taxon>Leucogyrophana</taxon>
    </lineage>
</organism>